<comment type="caution">
    <text evidence="2">The sequence shown here is derived from an EMBL/GenBank/DDBJ whole genome shotgun (WGS) entry which is preliminary data.</text>
</comment>
<dbReference type="AlphaFoldDB" id="A0A818TFR8"/>
<dbReference type="EMBL" id="CAJOBE010000762">
    <property type="protein sequence ID" value="CAF3682632.1"/>
    <property type="molecule type" value="Genomic_DNA"/>
</dbReference>
<sequence length="244" mass="28713">MEDHVKEQSQHFEPDLSIEKAESVLYIHKAITYKNYNPLWKSILSVTSLKEFDANVYSIFDQQNILVLLYDEIIDSILHIIDRLDLSVDKEKAEDENDEDTRTTDLIFDMRPVKAKDFRFFFRNLVDFLPTTCIGIETMENDTNENEQITAICAHEILSRQKQYCNDLLVSYLQFIKSLTSECIDYDFANYVQPITDEHRLATISHPKLKSFEICCDEQLKSMNILKLDFEKYQLINYLSCMKS</sequence>
<feature type="domain" description="DNA-PKcs N-terminal" evidence="1">
    <location>
        <begin position="28"/>
        <end position="128"/>
    </location>
</feature>
<dbReference type="Pfam" id="PF20500">
    <property type="entry name" value="DNA-PKcs_N"/>
    <property type="match status" value="1"/>
</dbReference>
<dbReference type="InterPro" id="IPR046804">
    <property type="entry name" value="DNA-PKcs_N"/>
</dbReference>
<accession>A0A818TFR8</accession>
<gene>
    <name evidence="2" type="ORF">FNK824_LOCUS7956</name>
</gene>
<evidence type="ECO:0000259" key="1">
    <source>
        <dbReference type="Pfam" id="PF20500"/>
    </source>
</evidence>
<evidence type="ECO:0000313" key="3">
    <source>
        <dbReference type="Proteomes" id="UP000663874"/>
    </source>
</evidence>
<dbReference type="Proteomes" id="UP000663874">
    <property type="component" value="Unassembled WGS sequence"/>
</dbReference>
<organism evidence="2 3">
    <name type="scientific">Rotaria sordida</name>
    <dbReference type="NCBI Taxonomy" id="392033"/>
    <lineage>
        <taxon>Eukaryota</taxon>
        <taxon>Metazoa</taxon>
        <taxon>Spiralia</taxon>
        <taxon>Gnathifera</taxon>
        <taxon>Rotifera</taxon>
        <taxon>Eurotatoria</taxon>
        <taxon>Bdelloidea</taxon>
        <taxon>Philodinida</taxon>
        <taxon>Philodinidae</taxon>
        <taxon>Rotaria</taxon>
    </lineage>
</organism>
<protein>
    <recommendedName>
        <fullName evidence="1">DNA-PKcs N-terminal domain-containing protein</fullName>
    </recommendedName>
</protein>
<name>A0A818TFR8_9BILA</name>
<proteinExistence type="predicted"/>
<evidence type="ECO:0000313" key="2">
    <source>
        <dbReference type="EMBL" id="CAF3682632.1"/>
    </source>
</evidence>
<reference evidence="2" key="1">
    <citation type="submission" date="2021-02" db="EMBL/GenBank/DDBJ databases">
        <authorList>
            <person name="Nowell W R."/>
        </authorList>
    </citation>
    <scope>NUCLEOTIDE SEQUENCE</scope>
</reference>